<evidence type="ECO:0000313" key="2">
    <source>
        <dbReference type="EMBL" id="MBB5870003.1"/>
    </source>
</evidence>
<feature type="region of interest" description="Disordered" evidence="1">
    <location>
        <begin position="45"/>
        <end position="66"/>
    </location>
</feature>
<name>A0A841BSV4_9ACTN</name>
<keyword evidence="3" id="KW-1185">Reference proteome</keyword>
<proteinExistence type="predicted"/>
<sequence length="66" mass="7516">MSLRPFDLAPLDLSPRKAIQLAAEYAPNIDPGRIEEFDFAEPEPESEYRYPLGAGLPRTYPRNPQK</sequence>
<evidence type="ECO:0000256" key="1">
    <source>
        <dbReference type="SAM" id="MobiDB-lite"/>
    </source>
</evidence>
<dbReference type="Proteomes" id="UP000587527">
    <property type="component" value="Unassembled WGS sequence"/>
</dbReference>
<organism evidence="2 3">
    <name type="scientific">Allocatelliglobosispora scoriae</name>
    <dbReference type="NCBI Taxonomy" id="643052"/>
    <lineage>
        <taxon>Bacteria</taxon>
        <taxon>Bacillati</taxon>
        <taxon>Actinomycetota</taxon>
        <taxon>Actinomycetes</taxon>
        <taxon>Micromonosporales</taxon>
        <taxon>Micromonosporaceae</taxon>
        <taxon>Allocatelliglobosispora</taxon>
    </lineage>
</organism>
<comment type="caution">
    <text evidence="2">The sequence shown here is derived from an EMBL/GenBank/DDBJ whole genome shotgun (WGS) entry which is preliminary data.</text>
</comment>
<protein>
    <submittedName>
        <fullName evidence="2">Uncharacterized protein</fullName>
    </submittedName>
</protein>
<accession>A0A841BSV4</accession>
<dbReference type="RefSeq" id="WP_184837066.1">
    <property type="nucleotide sequence ID" value="NZ_JACHMN010000002.1"/>
</dbReference>
<dbReference type="EMBL" id="JACHMN010000002">
    <property type="protein sequence ID" value="MBB5870003.1"/>
    <property type="molecule type" value="Genomic_DNA"/>
</dbReference>
<dbReference type="AlphaFoldDB" id="A0A841BSV4"/>
<reference evidence="2 3" key="1">
    <citation type="submission" date="2020-08" db="EMBL/GenBank/DDBJ databases">
        <title>Sequencing the genomes of 1000 actinobacteria strains.</title>
        <authorList>
            <person name="Klenk H.-P."/>
        </authorList>
    </citation>
    <scope>NUCLEOTIDE SEQUENCE [LARGE SCALE GENOMIC DNA]</scope>
    <source>
        <strain evidence="2 3">DSM 45362</strain>
    </source>
</reference>
<gene>
    <name evidence="2" type="ORF">F4553_003382</name>
</gene>
<evidence type="ECO:0000313" key="3">
    <source>
        <dbReference type="Proteomes" id="UP000587527"/>
    </source>
</evidence>